<name>A0A382EY62_9ZZZZ</name>
<dbReference type="EMBL" id="UINC01046608">
    <property type="protein sequence ID" value="SVB54851.1"/>
    <property type="molecule type" value="Genomic_DNA"/>
</dbReference>
<dbReference type="AlphaFoldDB" id="A0A382EY62"/>
<sequence length="159" mass="18187">MAKGSDEEVLNRAQRLRKNDRMVIVDDWTTAMVTRDAWRREGLLATVARRRSASFGGPLRYRVRGRYTRLLDGSKPYRISQIGPVGSRDVQVGVDEEGEPYFESKACQTFTYQSDRYMVPDSNPPQFVRLGNETFEAYIERLADEKRAADESAEKKEGA</sequence>
<gene>
    <name evidence="1" type="ORF">METZ01_LOCUS207705</name>
</gene>
<accession>A0A382EY62</accession>
<organism evidence="1">
    <name type="scientific">marine metagenome</name>
    <dbReference type="NCBI Taxonomy" id="408172"/>
    <lineage>
        <taxon>unclassified sequences</taxon>
        <taxon>metagenomes</taxon>
        <taxon>ecological metagenomes</taxon>
    </lineage>
</organism>
<evidence type="ECO:0000313" key="1">
    <source>
        <dbReference type="EMBL" id="SVB54851.1"/>
    </source>
</evidence>
<protein>
    <submittedName>
        <fullName evidence="1">Uncharacterized protein</fullName>
    </submittedName>
</protein>
<reference evidence="1" key="1">
    <citation type="submission" date="2018-05" db="EMBL/GenBank/DDBJ databases">
        <authorList>
            <person name="Lanie J.A."/>
            <person name="Ng W.-L."/>
            <person name="Kazmierczak K.M."/>
            <person name="Andrzejewski T.M."/>
            <person name="Davidsen T.M."/>
            <person name="Wayne K.J."/>
            <person name="Tettelin H."/>
            <person name="Glass J.I."/>
            <person name="Rusch D."/>
            <person name="Podicherti R."/>
            <person name="Tsui H.-C.T."/>
            <person name="Winkler M.E."/>
        </authorList>
    </citation>
    <scope>NUCLEOTIDE SEQUENCE</scope>
</reference>
<proteinExistence type="predicted"/>